<keyword evidence="6" id="KW-1185">Reference proteome</keyword>
<evidence type="ECO:0000256" key="3">
    <source>
        <dbReference type="ARBA" id="ARBA00022777"/>
    </source>
</evidence>
<comment type="caution">
    <text evidence="5">The sequence shown here is derived from an EMBL/GenBank/DDBJ whole genome shotgun (WGS) entry which is preliminary data.</text>
</comment>
<dbReference type="GO" id="GO:0006796">
    <property type="term" value="P:phosphate-containing compound metabolic process"/>
    <property type="evidence" value="ECO:0007669"/>
    <property type="project" value="UniProtKB-ARBA"/>
</dbReference>
<dbReference type="InterPro" id="IPR002139">
    <property type="entry name" value="Ribo/fructo_kinase"/>
</dbReference>
<dbReference type="Pfam" id="PF00294">
    <property type="entry name" value="PfkB"/>
    <property type="match status" value="1"/>
</dbReference>
<comment type="similarity">
    <text evidence="1">Belongs to the carbohydrate kinase PfkB family.</text>
</comment>
<keyword evidence="2" id="KW-0808">Transferase</keyword>
<dbReference type="SUPFAM" id="SSF53613">
    <property type="entry name" value="Ribokinase-like"/>
    <property type="match status" value="1"/>
</dbReference>
<gene>
    <name evidence="5" type="ORF">MKW94_019174</name>
</gene>
<organism evidence="5 6">
    <name type="scientific">Papaver nudicaule</name>
    <name type="common">Iceland poppy</name>
    <dbReference type="NCBI Taxonomy" id="74823"/>
    <lineage>
        <taxon>Eukaryota</taxon>
        <taxon>Viridiplantae</taxon>
        <taxon>Streptophyta</taxon>
        <taxon>Embryophyta</taxon>
        <taxon>Tracheophyta</taxon>
        <taxon>Spermatophyta</taxon>
        <taxon>Magnoliopsida</taxon>
        <taxon>Ranunculales</taxon>
        <taxon>Papaveraceae</taxon>
        <taxon>Papaveroideae</taxon>
        <taxon>Papaver</taxon>
    </lineage>
</organism>
<dbReference type="GO" id="GO:0016301">
    <property type="term" value="F:kinase activity"/>
    <property type="evidence" value="ECO:0007669"/>
    <property type="project" value="UniProtKB-KW"/>
</dbReference>
<dbReference type="EMBL" id="JAJJMA010248786">
    <property type="protein sequence ID" value="MCL7043618.1"/>
    <property type="molecule type" value="Genomic_DNA"/>
</dbReference>
<proteinExistence type="inferred from homology"/>
<evidence type="ECO:0000313" key="5">
    <source>
        <dbReference type="EMBL" id="MCL7043618.1"/>
    </source>
</evidence>
<dbReference type="Gene3D" id="3.40.1190.20">
    <property type="match status" value="1"/>
</dbReference>
<evidence type="ECO:0000256" key="2">
    <source>
        <dbReference type="ARBA" id="ARBA00022679"/>
    </source>
</evidence>
<feature type="domain" description="Carbohydrate kinase PfkB" evidence="4">
    <location>
        <begin position="72"/>
        <end position="203"/>
    </location>
</feature>
<dbReference type="InterPro" id="IPR002173">
    <property type="entry name" value="Carboh/pur_kinase_PfkB_CS"/>
</dbReference>
<dbReference type="InterPro" id="IPR011611">
    <property type="entry name" value="PfkB_dom"/>
</dbReference>
<evidence type="ECO:0000256" key="1">
    <source>
        <dbReference type="ARBA" id="ARBA00010688"/>
    </source>
</evidence>
<protein>
    <recommendedName>
        <fullName evidence="4">Carbohydrate kinase PfkB domain-containing protein</fullName>
    </recommendedName>
</protein>
<keyword evidence="3" id="KW-0418">Kinase</keyword>
<dbReference type="PRINTS" id="PR00990">
    <property type="entry name" value="RIBOKINASE"/>
</dbReference>
<dbReference type="InterPro" id="IPR029056">
    <property type="entry name" value="Ribokinase-like"/>
</dbReference>
<evidence type="ECO:0000313" key="6">
    <source>
        <dbReference type="Proteomes" id="UP001177140"/>
    </source>
</evidence>
<name>A0AA42AX30_PAPNU</name>
<dbReference type="Proteomes" id="UP001177140">
    <property type="component" value="Unassembled WGS sequence"/>
</dbReference>
<reference evidence="5" key="1">
    <citation type="submission" date="2022-03" db="EMBL/GenBank/DDBJ databases">
        <title>A functionally conserved STORR gene fusion in Papaver species that diverged 16.8 million years ago.</title>
        <authorList>
            <person name="Catania T."/>
        </authorList>
    </citation>
    <scope>NUCLEOTIDE SEQUENCE</scope>
    <source>
        <strain evidence="5">S-191538</strain>
    </source>
</reference>
<dbReference type="AlphaFoldDB" id="A0AA42AX30"/>
<sequence>MRGITYSTSQNWIASNNNITQQQQHQSTKKALNTNTNYLNTTTKSSKTKQCPSFSIHSSKTLTPKTDTNPPLVVVGSANADIYVEIDRLPKEGETISAKTGQTLAGGKGANQAVCSGKLSYPTYFLGQVGEDAHGNLITNALKECGVVIDHLNTVSSVPTGHAVVMLQADGQNSIIIVGGANMSSWPNTLSDQDLDVIKKTGIVLLQREIPDSVNIQV</sequence>
<dbReference type="PROSITE" id="PS00583">
    <property type="entry name" value="PFKB_KINASES_1"/>
    <property type="match status" value="1"/>
</dbReference>
<feature type="non-terminal residue" evidence="5">
    <location>
        <position position="218"/>
    </location>
</feature>
<accession>A0AA42AX30</accession>
<dbReference type="PANTHER" id="PTHR10584">
    <property type="entry name" value="SUGAR KINASE"/>
    <property type="match status" value="1"/>
</dbReference>
<dbReference type="PANTHER" id="PTHR10584:SF166">
    <property type="entry name" value="RIBOKINASE"/>
    <property type="match status" value="1"/>
</dbReference>
<evidence type="ECO:0000259" key="4">
    <source>
        <dbReference type="Pfam" id="PF00294"/>
    </source>
</evidence>